<name>A0AAV1R990_9ROSI</name>
<evidence type="ECO:0000313" key="8">
    <source>
        <dbReference type="EMBL" id="CAK7328881.1"/>
    </source>
</evidence>
<dbReference type="PROSITE" id="PS50066">
    <property type="entry name" value="MADS_BOX_2"/>
    <property type="match status" value="1"/>
</dbReference>
<dbReference type="EMBL" id="CAWUPB010000905">
    <property type="protein sequence ID" value="CAK7328881.1"/>
    <property type="molecule type" value="Genomic_DNA"/>
</dbReference>
<evidence type="ECO:0000256" key="1">
    <source>
        <dbReference type="ARBA" id="ARBA00004123"/>
    </source>
</evidence>
<evidence type="ECO:0000256" key="6">
    <source>
        <dbReference type="SAM" id="Coils"/>
    </source>
</evidence>
<sequence length="258" mass="28834">MATRSQQTATKRENFMKKINGGDKVTQAASFSKRKPTLKKKAVELKTLCAVTICMVCFGPDGSIETYPENAEEVRKEIGFYKGLHASQKREFNLLSYLEDGKRKLESKREKVRRKNLEALTESLSNQIEGLSGDALFFFIKTLEKQLPGLKEKIRMLSSRDDKGKAIAHDNDDDHANIVSVDKDMFGESPVPSATIDPVAAWPALVTNDNIVDQNNNTLSSNQANSIVHEDLDLFFWDSNQLLLELPCLGSEPSNPVQ</sequence>
<dbReference type="GO" id="GO:0046983">
    <property type="term" value="F:protein dimerization activity"/>
    <property type="evidence" value="ECO:0007669"/>
    <property type="project" value="InterPro"/>
</dbReference>
<dbReference type="Proteomes" id="UP001314170">
    <property type="component" value="Unassembled WGS sequence"/>
</dbReference>
<evidence type="ECO:0000256" key="4">
    <source>
        <dbReference type="ARBA" id="ARBA00023163"/>
    </source>
</evidence>
<evidence type="ECO:0000256" key="3">
    <source>
        <dbReference type="ARBA" id="ARBA00023125"/>
    </source>
</evidence>
<evidence type="ECO:0000256" key="5">
    <source>
        <dbReference type="ARBA" id="ARBA00023242"/>
    </source>
</evidence>
<dbReference type="AlphaFoldDB" id="A0AAV1R990"/>
<organism evidence="8 9">
    <name type="scientific">Dovyalis caffra</name>
    <dbReference type="NCBI Taxonomy" id="77055"/>
    <lineage>
        <taxon>Eukaryota</taxon>
        <taxon>Viridiplantae</taxon>
        <taxon>Streptophyta</taxon>
        <taxon>Embryophyta</taxon>
        <taxon>Tracheophyta</taxon>
        <taxon>Spermatophyta</taxon>
        <taxon>Magnoliopsida</taxon>
        <taxon>eudicotyledons</taxon>
        <taxon>Gunneridae</taxon>
        <taxon>Pentapetalae</taxon>
        <taxon>rosids</taxon>
        <taxon>fabids</taxon>
        <taxon>Malpighiales</taxon>
        <taxon>Salicaceae</taxon>
        <taxon>Flacourtieae</taxon>
        <taxon>Dovyalis</taxon>
    </lineage>
</organism>
<dbReference type="Gene3D" id="3.40.1810.10">
    <property type="entry name" value="Transcription factor, MADS-box"/>
    <property type="match status" value="1"/>
</dbReference>
<protein>
    <recommendedName>
        <fullName evidence="7">MADS-box domain-containing protein</fullName>
    </recommendedName>
</protein>
<keyword evidence="3" id="KW-0238">DNA-binding</keyword>
<evidence type="ECO:0000259" key="7">
    <source>
        <dbReference type="PROSITE" id="PS50066"/>
    </source>
</evidence>
<gene>
    <name evidence="8" type="ORF">DCAF_LOCUS6624</name>
</gene>
<dbReference type="GO" id="GO:0003677">
    <property type="term" value="F:DNA binding"/>
    <property type="evidence" value="ECO:0007669"/>
    <property type="project" value="UniProtKB-KW"/>
</dbReference>
<keyword evidence="5" id="KW-0539">Nucleus</keyword>
<evidence type="ECO:0000256" key="2">
    <source>
        <dbReference type="ARBA" id="ARBA00023015"/>
    </source>
</evidence>
<proteinExistence type="predicted"/>
<dbReference type="InterPro" id="IPR002100">
    <property type="entry name" value="TF_MADSbox"/>
</dbReference>
<keyword evidence="4" id="KW-0804">Transcription</keyword>
<evidence type="ECO:0000313" key="9">
    <source>
        <dbReference type="Proteomes" id="UP001314170"/>
    </source>
</evidence>
<dbReference type="SMART" id="SM00432">
    <property type="entry name" value="MADS"/>
    <property type="match status" value="1"/>
</dbReference>
<reference evidence="8 9" key="1">
    <citation type="submission" date="2024-01" db="EMBL/GenBank/DDBJ databases">
        <authorList>
            <person name="Waweru B."/>
        </authorList>
    </citation>
    <scope>NUCLEOTIDE SEQUENCE [LARGE SCALE GENOMIC DNA]</scope>
</reference>
<keyword evidence="9" id="KW-1185">Reference proteome</keyword>
<dbReference type="SUPFAM" id="SSF55455">
    <property type="entry name" value="SRF-like"/>
    <property type="match status" value="1"/>
</dbReference>
<dbReference type="CDD" id="cd00120">
    <property type="entry name" value="MADS"/>
    <property type="match status" value="1"/>
</dbReference>
<dbReference type="GO" id="GO:0005634">
    <property type="term" value="C:nucleus"/>
    <property type="evidence" value="ECO:0007669"/>
    <property type="project" value="UniProtKB-SubCell"/>
</dbReference>
<keyword evidence="6" id="KW-0175">Coiled coil</keyword>
<accession>A0AAV1R990</accession>
<comment type="caution">
    <text evidence="8">The sequence shown here is derived from an EMBL/GenBank/DDBJ whole genome shotgun (WGS) entry which is preliminary data.</text>
</comment>
<comment type="subcellular location">
    <subcellularLocation>
        <location evidence="1">Nucleus</location>
    </subcellularLocation>
</comment>
<keyword evidence="2" id="KW-0805">Transcription regulation</keyword>
<feature type="domain" description="MADS-box" evidence="7">
    <location>
        <begin position="23"/>
        <end position="71"/>
    </location>
</feature>
<dbReference type="Pfam" id="PF00319">
    <property type="entry name" value="SRF-TF"/>
    <property type="match status" value="1"/>
</dbReference>
<dbReference type="InterPro" id="IPR036879">
    <property type="entry name" value="TF_MADSbox_sf"/>
</dbReference>
<feature type="coiled-coil region" evidence="6">
    <location>
        <begin position="98"/>
        <end position="160"/>
    </location>
</feature>